<dbReference type="RefSeq" id="WP_189934654.1">
    <property type="nucleotide sequence ID" value="NZ_BNCD01000013.1"/>
</dbReference>
<dbReference type="GO" id="GO:0015074">
    <property type="term" value="P:DNA integration"/>
    <property type="evidence" value="ECO:0007669"/>
    <property type="project" value="InterPro"/>
</dbReference>
<keyword evidence="1" id="KW-0233">DNA recombination</keyword>
<dbReference type="InterPro" id="IPR011010">
    <property type="entry name" value="DNA_brk_join_enz"/>
</dbReference>
<dbReference type="InterPro" id="IPR013762">
    <property type="entry name" value="Integrase-like_cat_sf"/>
</dbReference>
<keyword evidence="5" id="KW-1185">Reference proteome</keyword>
<dbReference type="Gene3D" id="1.10.443.10">
    <property type="entry name" value="Intergrase catalytic core"/>
    <property type="match status" value="1"/>
</dbReference>
<dbReference type="Pfam" id="PF00589">
    <property type="entry name" value="Phage_integrase"/>
    <property type="match status" value="1"/>
</dbReference>
<feature type="domain" description="Tyr recombinase" evidence="3">
    <location>
        <begin position="1"/>
        <end position="56"/>
    </location>
</feature>
<comment type="caution">
    <text evidence="4">The sequence shown here is derived from an EMBL/GenBank/DDBJ whole genome shotgun (WGS) entry which is preliminary data.</text>
</comment>
<evidence type="ECO:0000259" key="3">
    <source>
        <dbReference type="PROSITE" id="PS51898"/>
    </source>
</evidence>
<evidence type="ECO:0000256" key="1">
    <source>
        <dbReference type="ARBA" id="ARBA00023172"/>
    </source>
</evidence>
<dbReference type="GO" id="GO:0006310">
    <property type="term" value="P:DNA recombination"/>
    <property type="evidence" value="ECO:0007669"/>
    <property type="project" value="UniProtKB-KW"/>
</dbReference>
<dbReference type="EMBL" id="BNCD01000013">
    <property type="protein sequence ID" value="GHH82969.1"/>
    <property type="molecule type" value="Genomic_DNA"/>
</dbReference>
<dbReference type="InterPro" id="IPR002104">
    <property type="entry name" value="Integrase_catalytic"/>
</dbReference>
<dbReference type="PROSITE" id="PS51898">
    <property type="entry name" value="TYR_RECOMBINASE"/>
    <property type="match status" value="1"/>
</dbReference>
<dbReference type="GO" id="GO:0003677">
    <property type="term" value="F:DNA binding"/>
    <property type="evidence" value="ECO:0007669"/>
    <property type="project" value="InterPro"/>
</dbReference>
<evidence type="ECO:0000256" key="2">
    <source>
        <dbReference type="SAM" id="MobiDB-lite"/>
    </source>
</evidence>
<reference evidence="4" key="1">
    <citation type="journal article" date="2014" name="Int. J. Syst. Evol. Microbiol.">
        <title>Complete genome sequence of Corynebacterium casei LMG S-19264T (=DSM 44701T), isolated from a smear-ripened cheese.</title>
        <authorList>
            <consortium name="US DOE Joint Genome Institute (JGI-PGF)"/>
            <person name="Walter F."/>
            <person name="Albersmeier A."/>
            <person name="Kalinowski J."/>
            <person name="Ruckert C."/>
        </authorList>
    </citation>
    <scope>NUCLEOTIDE SEQUENCE</scope>
    <source>
        <strain evidence="4">JCM 5069</strain>
    </source>
</reference>
<reference evidence="4" key="2">
    <citation type="submission" date="2020-09" db="EMBL/GenBank/DDBJ databases">
        <authorList>
            <person name="Sun Q."/>
            <person name="Ohkuma M."/>
        </authorList>
    </citation>
    <scope>NUCLEOTIDE SEQUENCE</scope>
    <source>
        <strain evidence="4">JCM 5069</strain>
    </source>
</reference>
<name>A0A919GEL8_9ACTN</name>
<accession>A0A919GEL8</accession>
<dbReference type="Proteomes" id="UP000603708">
    <property type="component" value="Unassembled WGS sequence"/>
</dbReference>
<dbReference type="AlphaFoldDB" id="A0A919GEL8"/>
<proteinExistence type="predicted"/>
<organism evidence="4 5">
    <name type="scientific">Streptomyces sulfonofaciens</name>
    <dbReference type="NCBI Taxonomy" id="68272"/>
    <lineage>
        <taxon>Bacteria</taxon>
        <taxon>Bacillati</taxon>
        <taxon>Actinomycetota</taxon>
        <taxon>Actinomycetes</taxon>
        <taxon>Kitasatosporales</taxon>
        <taxon>Streptomycetaceae</taxon>
        <taxon>Streptomyces</taxon>
    </lineage>
</organism>
<sequence length="122" mass="12591">MPPIRLHDLRHGAATHALSAGVDVKVVQEMLGHSSSTLTRETYTSVADEVEHHAAGAVARVILAAGLQQNSHRNSLDAPAPPLTSRGPQLVPHPMGAGPPPTPPATRGGVGGEVLLSEDLGR</sequence>
<feature type="region of interest" description="Disordered" evidence="2">
    <location>
        <begin position="70"/>
        <end position="122"/>
    </location>
</feature>
<dbReference type="SUPFAM" id="SSF56349">
    <property type="entry name" value="DNA breaking-rejoining enzymes"/>
    <property type="match status" value="1"/>
</dbReference>
<evidence type="ECO:0000313" key="5">
    <source>
        <dbReference type="Proteomes" id="UP000603708"/>
    </source>
</evidence>
<gene>
    <name evidence="4" type="ORF">GCM10018793_43910</name>
</gene>
<evidence type="ECO:0000313" key="4">
    <source>
        <dbReference type="EMBL" id="GHH82969.1"/>
    </source>
</evidence>
<protein>
    <recommendedName>
        <fullName evidence="3">Tyr recombinase domain-containing protein</fullName>
    </recommendedName>
</protein>